<dbReference type="InterPro" id="IPR015500">
    <property type="entry name" value="Peptidase_S8_subtilisin-rel"/>
</dbReference>
<dbReference type="Pfam" id="PF24476">
    <property type="entry name" value="DUF7580"/>
    <property type="match status" value="1"/>
</dbReference>
<dbReference type="InterPro" id="IPR023827">
    <property type="entry name" value="Peptidase_S8_Asp-AS"/>
</dbReference>
<dbReference type="AlphaFoldDB" id="A0A6V8HNP5"/>
<evidence type="ECO:0000313" key="12">
    <source>
        <dbReference type="Proteomes" id="UP000053095"/>
    </source>
</evidence>
<keyword evidence="2 7" id="KW-0645">Protease</keyword>
<feature type="domain" description="Peptidase S8/S53" evidence="9">
    <location>
        <begin position="520"/>
        <end position="738"/>
    </location>
</feature>
<protein>
    <submittedName>
        <fullName evidence="11">Uncharacterized protein</fullName>
    </submittedName>
</protein>
<evidence type="ECO:0000259" key="10">
    <source>
        <dbReference type="Pfam" id="PF24476"/>
    </source>
</evidence>
<keyword evidence="3" id="KW-0732">Signal</keyword>
<evidence type="ECO:0000256" key="2">
    <source>
        <dbReference type="ARBA" id="ARBA00022670"/>
    </source>
</evidence>
<proteinExistence type="inferred from homology"/>
<feature type="domain" description="DUF7580" evidence="10">
    <location>
        <begin position="97"/>
        <end position="426"/>
    </location>
</feature>
<evidence type="ECO:0000256" key="5">
    <source>
        <dbReference type="ARBA" id="ARBA00022825"/>
    </source>
</evidence>
<dbReference type="SUPFAM" id="SSF52743">
    <property type="entry name" value="Subtilisin-like"/>
    <property type="match status" value="1"/>
</dbReference>
<comment type="caution">
    <text evidence="11">The sequence shown here is derived from an EMBL/GenBank/DDBJ whole genome shotgun (WGS) entry which is preliminary data.</text>
</comment>
<feature type="compositionally biased region" description="Polar residues" evidence="8">
    <location>
        <begin position="296"/>
        <end position="314"/>
    </location>
</feature>
<feature type="region of interest" description="Disordered" evidence="8">
    <location>
        <begin position="293"/>
        <end position="314"/>
    </location>
</feature>
<dbReference type="PROSITE" id="PS51892">
    <property type="entry name" value="SUBTILASE"/>
    <property type="match status" value="1"/>
</dbReference>
<reference evidence="12" key="1">
    <citation type="journal article" date="2015" name="Genome Announc.">
        <title>Draft genome sequence of Talaromyces cellulolyticus strain Y-94, a source of lignocellulosic biomass-degrading enzymes.</title>
        <authorList>
            <person name="Fujii T."/>
            <person name="Koike H."/>
            <person name="Sawayama S."/>
            <person name="Yano S."/>
            <person name="Inoue H."/>
        </authorList>
    </citation>
    <scope>NUCLEOTIDE SEQUENCE [LARGE SCALE GENOMIC DNA]</scope>
    <source>
        <strain evidence="12">Y-94</strain>
    </source>
</reference>
<dbReference type="Pfam" id="PF00082">
    <property type="entry name" value="Peptidase_S8"/>
    <property type="match status" value="1"/>
</dbReference>
<gene>
    <name evidence="11" type="ORF">TCE0_060r18573</name>
</gene>
<dbReference type="GO" id="GO:0006508">
    <property type="term" value="P:proteolysis"/>
    <property type="evidence" value="ECO:0007669"/>
    <property type="project" value="UniProtKB-KW"/>
</dbReference>
<feature type="active site" description="Charge relay system" evidence="7">
    <location>
        <position position="560"/>
    </location>
</feature>
<keyword evidence="6" id="KW-0865">Zymogen</keyword>
<dbReference type="Gene3D" id="3.40.50.200">
    <property type="entry name" value="Peptidase S8/S53 domain"/>
    <property type="match status" value="1"/>
</dbReference>
<dbReference type="InterPro" id="IPR036852">
    <property type="entry name" value="Peptidase_S8/S53_dom_sf"/>
</dbReference>
<evidence type="ECO:0000256" key="8">
    <source>
        <dbReference type="SAM" id="MobiDB-lite"/>
    </source>
</evidence>
<evidence type="ECO:0000256" key="4">
    <source>
        <dbReference type="ARBA" id="ARBA00022801"/>
    </source>
</evidence>
<evidence type="ECO:0000313" key="11">
    <source>
        <dbReference type="EMBL" id="GAM43619.1"/>
    </source>
</evidence>
<evidence type="ECO:0000259" key="9">
    <source>
        <dbReference type="Pfam" id="PF00082"/>
    </source>
</evidence>
<dbReference type="CDD" id="cd00306">
    <property type="entry name" value="Peptidases_S8_S53"/>
    <property type="match status" value="1"/>
</dbReference>
<evidence type="ECO:0000256" key="3">
    <source>
        <dbReference type="ARBA" id="ARBA00022729"/>
    </source>
</evidence>
<name>A0A6V8HNP5_TALPI</name>
<evidence type="ECO:0000256" key="6">
    <source>
        <dbReference type="ARBA" id="ARBA00023145"/>
    </source>
</evidence>
<feature type="active site" description="Charge relay system" evidence="7">
    <location>
        <position position="721"/>
    </location>
</feature>
<evidence type="ECO:0000256" key="7">
    <source>
        <dbReference type="PROSITE-ProRule" id="PRU01240"/>
    </source>
</evidence>
<evidence type="ECO:0000256" key="1">
    <source>
        <dbReference type="ARBA" id="ARBA00011073"/>
    </source>
</evidence>
<dbReference type="PANTHER" id="PTHR43399">
    <property type="entry name" value="SUBTILISIN-RELATED"/>
    <property type="match status" value="1"/>
</dbReference>
<keyword evidence="12" id="KW-1185">Reference proteome</keyword>
<keyword evidence="5 7" id="KW-0720">Serine protease</keyword>
<feature type="active site" description="Charge relay system" evidence="7">
    <location>
        <position position="526"/>
    </location>
</feature>
<dbReference type="InterPro" id="IPR056002">
    <property type="entry name" value="DUF7580"/>
</dbReference>
<dbReference type="GO" id="GO:0004252">
    <property type="term" value="F:serine-type endopeptidase activity"/>
    <property type="evidence" value="ECO:0007669"/>
    <property type="project" value="UniProtKB-UniRule"/>
</dbReference>
<dbReference type="InterPro" id="IPR000209">
    <property type="entry name" value="Peptidase_S8/S53_dom"/>
</dbReference>
<accession>A0A6V8HNP5</accession>
<organism evidence="11 12">
    <name type="scientific">Talaromyces pinophilus</name>
    <name type="common">Penicillium pinophilum</name>
    <dbReference type="NCBI Taxonomy" id="128442"/>
    <lineage>
        <taxon>Eukaryota</taxon>
        <taxon>Fungi</taxon>
        <taxon>Dikarya</taxon>
        <taxon>Ascomycota</taxon>
        <taxon>Pezizomycotina</taxon>
        <taxon>Eurotiomycetes</taxon>
        <taxon>Eurotiomycetidae</taxon>
        <taxon>Eurotiales</taxon>
        <taxon>Trichocomaceae</taxon>
        <taxon>Talaromyces</taxon>
        <taxon>Talaromyces sect. Talaromyces</taxon>
    </lineage>
</organism>
<sequence>MQDTPDFQRKKPSKYSQSSYSNLVAILRGPPQKRDGARKCIENLGDILGRSKSHRENRKNLQTELEKLGELTGDKSRECLSDLPTEGIEDVDLAEYVQELYSILVEACDCSLAGDPGFIANVGLAPVEIETEKDSVPFSLFISHLHADDATFGVWRETQISVILQSKSIMGYSHILPEEFCKLTREQTITYPVLRGTRGSLTKERDKPQSIIVDHKPSVSLGNLLYEKKLKDDDALRVKLSYLVAKAVWQFYDSHWMSETWSKDTIHFMKEVDIRDESILAYLQRPFITAKIGSGKQDSSTPSASETKTDDNQVSASLHSYPKILSLGIILLEILRGEGIDRFRMQQRFRDSEGNLHKDADLVIAGFLIGSEKNGKTGKDNYVSNIRELLREVIDFCIKPDVEKLGRDSTEVRANLHTHVVAPLFQLYSKSCPGDYVPDPIELSQSPKLPQVQNAVPIPQGLGFYNKIVNDDAADGELQVGGLEAQGEEASRRQTDKWIEGFQNLLVMHDIGARAGPNVIKVAIIDSGIDYNHPEVDQTRIGGWESWIENSDARVDKVGHGTHIAGIILQLTTNVELYIGKVTDTKKFKRRDLITEAIKHARTKWKVNMISLSFGFDQSDAHENREIQSCIKDDIIIFSSASNDGGEGSRTYPAAYDNVICIHSATPRGTVTERNPSPIPGKDNFSTVGEMVKSYWPLPKIEDEGRDKERADGFSYQSGTSMATPVAVSIAAFMIGYLRKYANGYNWGIDPWTPLGMQAIFRKMKEDRGGYEWISLQRYFRQKGDILRSLKKRLT</sequence>
<dbReference type="Proteomes" id="UP000053095">
    <property type="component" value="Unassembled WGS sequence"/>
</dbReference>
<dbReference type="PANTHER" id="PTHR43399:SF4">
    <property type="entry name" value="CELL WALL-ASSOCIATED PROTEASE"/>
    <property type="match status" value="1"/>
</dbReference>
<dbReference type="PROSITE" id="PS00136">
    <property type="entry name" value="SUBTILASE_ASP"/>
    <property type="match status" value="1"/>
</dbReference>
<dbReference type="EMBL" id="DF933856">
    <property type="protein sequence ID" value="GAM43619.1"/>
    <property type="molecule type" value="Genomic_DNA"/>
</dbReference>
<dbReference type="PRINTS" id="PR00723">
    <property type="entry name" value="SUBTILISIN"/>
</dbReference>
<dbReference type="InterPro" id="IPR051048">
    <property type="entry name" value="Peptidase_S8/S53_subtilisin"/>
</dbReference>
<keyword evidence="4 7" id="KW-0378">Hydrolase</keyword>
<comment type="similarity">
    <text evidence="1 7">Belongs to the peptidase S8 family.</text>
</comment>